<keyword evidence="4" id="KW-1185">Reference proteome</keyword>
<feature type="transmembrane region" description="Helical" evidence="1">
    <location>
        <begin position="220"/>
        <end position="240"/>
    </location>
</feature>
<accession>A0A095SX93</accession>
<dbReference type="Pfam" id="PF07885">
    <property type="entry name" value="Ion_trans_2"/>
    <property type="match status" value="1"/>
</dbReference>
<evidence type="ECO:0000313" key="3">
    <source>
        <dbReference type="EMBL" id="KGD69321.1"/>
    </source>
</evidence>
<feature type="transmembrane region" description="Helical" evidence="1">
    <location>
        <begin position="54"/>
        <end position="75"/>
    </location>
</feature>
<sequence>MSFRSFLKKILISNLKEQPLEHKEGVICHQWNNAKRIWNNIENGKSNSIGIERFLKLILIISQFFFPGIYVRAFFGRKGKLHKHLGVELQVVLKLIIAIIILIFGFYNSTTTILGFKIINFWSMWMILETLFYTGNLVFSEEVFSKPHSNKRNLILIIIDYITLNYDFAILYLANKAIQQSVDGKLEIITKAYDAIYFSFISSLTIGYGDIVPTHEGRGLATFQSFSMLIFGVLFLNFYLSRANNK</sequence>
<keyword evidence="1" id="KW-0472">Membrane</keyword>
<dbReference type="eggNOG" id="ENOG50314KU">
    <property type="taxonomic scope" value="Bacteria"/>
</dbReference>
<feature type="transmembrane region" description="Helical" evidence="1">
    <location>
        <begin position="87"/>
        <end position="107"/>
    </location>
</feature>
<dbReference type="OrthoDB" id="9799090at2"/>
<protein>
    <recommendedName>
        <fullName evidence="2">Potassium channel domain-containing protein</fullName>
    </recommendedName>
</protein>
<reference evidence="3 4" key="1">
    <citation type="submission" date="2014-09" db="EMBL/GenBank/DDBJ databases">
        <title>Whole Genome Shotgun of Flavobacterium aquatile LMG 4008.</title>
        <authorList>
            <person name="Gale A.N."/>
            <person name="Pipes S.E."/>
            <person name="Newman J.D."/>
        </authorList>
    </citation>
    <scope>NUCLEOTIDE SEQUENCE [LARGE SCALE GENOMIC DNA]</scope>
    <source>
        <strain evidence="3 4">LMG 4008</strain>
    </source>
</reference>
<dbReference type="AlphaFoldDB" id="A0A095SX93"/>
<feature type="transmembrane region" description="Helical" evidence="1">
    <location>
        <begin position="154"/>
        <end position="174"/>
    </location>
</feature>
<dbReference type="EMBL" id="JRHH01000001">
    <property type="protein sequence ID" value="KGD69321.1"/>
    <property type="molecule type" value="Genomic_DNA"/>
</dbReference>
<feature type="transmembrane region" description="Helical" evidence="1">
    <location>
        <begin position="195"/>
        <end position="214"/>
    </location>
</feature>
<evidence type="ECO:0000259" key="2">
    <source>
        <dbReference type="Pfam" id="PF07885"/>
    </source>
</evidence>
<proteinExistence type="predicted"/>
<feature type="domain" description="Potassium channel" evidence="2">
    <location>
        <begin position="189"/>
        <end position="239"/>
    </location>
</feature>
<dbReference type="STRING" id="1453498.LG45_00630"/>
<name>A0A095SX93_9FLAO</name>
<keyword evidence="1" id="KW-1133">Transmembrane helix</keyword>
<dbReference type="Proteomes" id="UP000029554">
    <property type="component" value="Unassembled WGS sequence"/>
</dbReference>
<evidence type="ECO:0000313" key="4">
    <source>
        <dbReference type="Proteomes" id="UP000029554"/>
    </source>
</evidence>
<feature type="transmembrane region" description="Helical" evidence="1">
    <location>
        <begin position="114"/>
        <end position="134"/>
    </location>
</feature>
<keyword evidence="1" id="KW-0812">Transmembrane</keyword>
<organism evidence="3 4">
    <name type="scientific">Flavobacterium aquatile LMG 4008 = ATCC 11947</name>
    <dbReference type="NCBI Taxonomy" id="1453498"/>
    <lineage>
        <taxon>Bacteria</taxon>
        <taxon>Pseudomonadati</taxon>
        <taxon>Bacteroidota</taxon>
        <taxon>Flavobacteriia</taxon>
        <taxon>Flavobacteriales</taxon>
        <taxon>Flavobacteriaceae</taxon>
        <taxon>Flavobacterium</taxon>
    </lineage>
</organism>
<dbReference type="InterPro" id="IPR013099">
    <property type="entry name" value="K_chnl_dom"/>
</dbReference>
<dbReference type="SUPFAM" id="SSF81324">
    <property type="entry name" value="Voltage-gated potassium channels"/>
    <property type="match status" value="1"/>
</dbReference>
<dbReference type="Gene3D" id="1.10.287.70">
    <property type="match status" value="1"/>
</dbReference>
<gene>
    <name evidence="3" type="ORF">LG45_00630</name>
</gene>
<evidence type="ECO:0000256" key="1">
    <source>
        <dbReference type="SAM" id="Phobius"/>
    </source>
</evidence>
<comment type="caution">
    <text evidence="3">The sequence shown here is derived from an EMBL/GenBank/DDBJ whole genome shotgun (WGS) entry which is preliminary data.</text>
</comment>